<dbReference type="InterPro" id="IPR036390">
    <property type="entry name" value="WH_DNA-bd_sf"/>
</dbReference>
<dbReference type="InterPro" id="IPR000835">
    <property type="entry name" value="HTH_MarR-typ"/>
</dbReference>
<feature type="domain" description="HTH marR-type" evidence="1">
    <location>
        <begin position="13"/>
        <end position="151"/>
    </location>
</feature>
<dbReference type="InterPro" id="IPR039422">
    <property type="entry name" value="MarR/SlyA-like"/>
</dbReference>
<organism evidence="2 3">
    <name type="scientific">Bailinhaonella thermotolerans</name>
    <dbReference type="NCBI Taxonomy" id="1070861"/>
    <lineage>
        <taxon>Bacteria</taxon>
        <taxon>Bacillati</taxon>
        <taxon>Actinomycetota</taxon>
        <taxon>Actinomycetes</taxon>
        <taxon>Streptosporangiales</taxon>
        <taxon>Streptosporangiaceae</taxon>
        <taxon>Bailinhaonella</taxon>
    </lineage>
</organism>
<dbReference type="AlphaFoldDB" id="A0A3A4AYL3"/>
<sequence>MSLISDGDDGRQRRRLASAVKEGLRDLNIQLSLLNRRFGTSVELKDVDWDCLDLINRSGPLTPSALAARAGLHPATLTGILDRLQRAGWITRERDPEAADRRAVTVRANRDRNAELFRLFAPMNKRMDVLCADYSEAELELLADFLRRVTDAGREATRELAGE</sequence>
<dbReference type="Gene3D" id="1.10.10.10">
    <property type="entry name" value="Winged helix-like DNA-binding domain superfamily/Winged helix DNA-binding domain"/>
    <property type="match status" value="1"/>
</dbReference>
<accession>A0A3A4AYL3</accession>
<dbReference type="PANTHER" id="PTHR33164">
    <property type="entry name" value="TRANSCRIPTIONAL REGULATOR, MARR FAMILY"/>
    <property type="match status" value="1"/>
</dbReference>
<dbReference type="PROSITE" id="PS50995">
    <property type="entry name" value="HTH_MARR_2"/>
    <property type="match status" value="1"/>
</dbReference>
<dbReference type="SUPFAM" id="SSF46785">
    <property type="entry name" value="Winged helix' DNA-binding domain"/>
    <property type="match status" value="1"/>
</dbReference>
<dbReference type="PANTHER" id="PTHR33164:SF106">
    <property type="entry name" value="TRANSCRIPTIONAL REGULATORY PROTEIN"/>
    <property type="match status" value="1"/>
</dbReference>
<dbReference type="GO" id="GO:0006950">
    <property type="term" value="P:response to stress"/>
    <property type="evidence" value="ECO:0007669"/>
    <property type="project" value="TreeGrafter"/>
</dbReference>
<dbReference type="SMART" id="SM00347">
    <property type="entry name" value="HTH_MARR"/>
    <property type="match status" value="1"/>
</dbReference>
<dbReference type="RefSeq" id="WP_119924735.1">
    <property type="nucleotide sequence ID" value="NZ_QZEY01000001.1"/>
</dbReference>
<comment type="caution">
    <text evidence="2">The sequence shown here is derived from an EMBL/GenBank/DDBJ whole genome shotgun (WGS) entry which is preliminary data.</text>
</comment>
<dbReference type="PRINTS" id="PR00598">
    <property type="entry name" value="HTHMARR"/>
</dbReference>
<dbReference type="OrthoDB" id="3173926at2"/>
<protein>
    <submittedName>
        <fullName evidence="2">MarR family transcriptional regulator</fullName>
    </submittedName>
</protein>
<gene>
    <name evidence="2" type="ORF">D5H75_02970</name>
</gene>
<dbReference type="InterPro" id="IPR036388">
    <property type="entry name" value="WH-like_DNA-bd_sf"/>
</dbReference>
<dbReference type="Pfam" id="PF01047">
    <property type="entry name" value="MarR"/>
    <property type="match status" value="1"/>
</dbReference>
<reference evidence="2 3" key="1">
    <citation type="submission" date="2018-09" db="EMBL/GenBank/DDBJ databases">
        <title>YIM 75507 draft genome.</title>
        <authorList>
            <person name="Tang S."/>
            <person name="Feng Y."/>
        </authorList>
    </citation>
    <scope>NUCLEOTIDE SEQUENCE [LARGE SCALE GENOMIC DNA]</scope>
    <source>
        <strain evidence="2 3">YIM 75507</strain>
    </source>
</reference>
<name>A0A3A4AYL3_9ACTN</name>
<dbReference type="GO" id="GO:0003700">
    <property type="term" value="F:DNA-binding transcription factor activity"/>
    <property type="evidence" value="ECO:0007669"/>
    <property type="project" value="InterPro"/>
</dbReference>
<evidence type="ECO:0000313" key="3">
    <source>
        <dbReference type="Proteomes" id="UP000265768"/>
    </source>
</evidence>
<dbReference type="Proteomes" id="UP000265768">
    <property type="component" value="Unassembled WGS sequence"/>
</dbReference>
<evidence type="ECO:0000259" key="1">
    <source>
        <dbReference type="PROSITE" id="PS50995"/>
    </source>
</evidence>
<keyword evidence="3" id="KW-1185">Reference proteome</keyword>
<proteinExistence type="predicted"/>
<evidence type="ECO:0000313" key="2">
    <source>
        <dbReference type="EMBL" id="RJL35762.1"/>
    </source>
</evidence>
<dbReference type="EMBL" id="QZEY01000001">
    <property type="protein sequence ID" value="RJL35762.1"/>
    <property type="molecule type" value="Genomic_DNA"/>
</dbReference>